<comment type="caution">
    <text evidence="1">The sequence shown here is derived from an EMBL/GenBank/DDBJ whole genome shotgun (WGS) entry which is preliminary data.</text>
</comment>
<dbReference type="GO" id="GO:0071897">
    <property type="term" value="P:DNA biosynthetic process"/>
    <property type="evidence" value="ECO:0007669"/>
    <property type="project" value="UniProtKB-ARBA"/>
</dbReference>
<evidence type="ECO:0008006" key="3">
    <source>
        <dbReference type="Google" id="ProtNLM"/>
    </source>
</evidence>
<keyword evidence="2" id="KW-1185">Reference proteome</keyword>
<evidence type="ECO:0000313" key="2">
    <source>
        <dbReference type="Proteomes" id="UP000499080"/>
    </source>
</evidence>
<dbReference type="OrthoDB" id="6429249at2759"/>
<name>A0A4Y2CGK4_ARAVE</name>
<organism evidence="1 2">
    <name type="scientific">Araneus ventricosus</name>
    <name type="common">Orbweaver spider</name>
    <name type="synonym">Epeira ventricosa</name>
    <dbReference type="NCBI Taxonomy" id="182803"/>
    <lineage>
        <taxon>Eukaryota</taxon>
        <taxon>Metazoa</taxon>
        <taxon>Ecdysozoa</taxon>
        <taxon>Arthropoda</taxon>
        <taxon>Chelicerata</taxon>
        <taxon>Arachnida</taxon>
        <taxon>Araneae</taxon>
        <taxon>Araneomorphae</taxon>
        <taxon>Entelegynae</taxon>
        <taxon>Araneoidea</taxon>
        <taxon>Araneidae</taxon>
        <taxon>Araneus</taxon>
    </lineage>
</organism>
<dbReference type="EMBL" id="BGPR01000186">
    <property type="protein sequence ID" value="GBM03084.1"/>
    <property type="molecule type" value="Genomic_DNA"/>
</dbReference>
<dbReference type="AlphaFoldDB" id="A0A4Y2CGK4"/>
<dbReference type="PANTHER" id="PTHR47331">
    <property type="entry name" value="PHD-TYPE DOMAIN-CONTAINING PROTEIN"/>
    <property type="match status" value="1"/>
</dbReference>
<sequence>MYRQVLVDPEDQNLQKIVWRNSSDSAIKEYKLSTVTYGTSSTPILATRCLHQIALDSQNKNPEISSIIQNSFYTDDLMAGATSNKEVIALIQKLSETLDARGFYLRKWRSNSQDVLNNLSENLGANESNGGINPENCSKTFGLI</sequence>
<proteinExistence type="predicted"/>
<dbReference type="SUPFAM" id="SSF56672">
    <property type="entry name" value="DNA/RNA polymerases"/>
    <property type="match status" value="1"/>
</dbReference>
<gene>
    <name evidence="1" type="ORF">AVEN_14583_1</name>
</gene>
<dbReference type="InterPro" id="IPR043502">
    <property type="entry name" value="DNA/RNA_pol_sf"/>
</dbReference>
<reference evidence="1 2" key="1">
    <citation type="journal article" date="2019" name="Sci. Rep.">
        <title>Orb-weaving spider Araneus ventricosus genome elucidates the spidroin gene catalogue.</title>
        <authorList>
            <person name="Kono N."/>
            <person name="Nakamura H."/>
            <person name="Ohtoshi R."/>
            <person name="Moran D.A.P."/>
            <person name="Shinohara A."/>
            <person name="Yoshida Y."/>
            <person name="Fujiwara M."/>
            <person name="Mori M."/>
            <person name="Tomita M."/>
            <person name="Arakawa K."/>
        </authorList>
    </citation>
    <scope>NUCLEOTIDE SEQUENCE [LARGE SCALE GENOMIC DNA]</scope>
</reference>
<accession>A0A4Y2CGK4</accession>
<evidence type="ECO:0000313" key="1">
    <source>
        <dbReference type="EMBL" id="GBM03084.1"/>
    </source>
</evidence>
<protein>
    <recommendedName>
        <fullName evidence="3">Reverse transcriptase domain-containing protein</fullName>
    </recommendedName>
</protein>
<dbReference type="Proteomes" id="UP000499080">
    <property type="component" value="Unassembled WGS sequence"/>
</dbReference>